<dbReference type="InterPro" id="IPR018640">
    <property type="entry name" value="DUF2063"/>
</dbReference>
<dbReference type="RefSeq" id="WP_107254316.1">
    <property type="nucleotide sequence ID" value="NZ_PYOC01000005.1"/>
</dbReference>
<dbReference type="Proteomes" id="UP000241803">
    <property type="component" value="Unassembled WGS sequence"/>
</dbReference>
<reference evidence="2 3" key="1">
    <citation type="submission" date="2018-03" db="EMBL/GenBank/DDBJ databases">
        <title>Whole genome sequencing of Histamine producing bacteria.</title>
        <authorList>
            <person name="Butler K."/>
        </authorList>
    </citation>
    <scope>NUCLEOTIDE SEQUENCE [LARGE SCALE GENOMIC DNA]</scope>
    <source>
        <strain evidence="2 3">ATCC 19614</strain>
    </source>
</reference>
<sequence>MQRPPKNMQDLTQAFANGVRHTSIEQARSITRYHEFVRDNVRSVITHTFPMFSQQLPKQTIEHWVNTFLLQSQAIEPEFHHIATEFVRFLQTHSNALPAKVVSVLEYEWVLFNAEINPEIVTLPVKHQPETVTFESLSRCTLQLNPTLQLIEVPFHVENNAIQFIDENEPSQAYAVYRNTRHQVLSQPLGMRDRIVLDPLCQRGAITFEALADAVSTYMPARDVSAWVQHFNHTNLIWIDKVSNVDSDFATSNQCLSGDLS</sequence>
<keyword evidence="3" id="KW-1185">Reference proteome</keyword>
<evidence type="ECO:0000313" key="3">
    <source>
        <dbReference type="Proteomes" id="UP000241803"/>
    </source>
</evidence>
<protein>
    <recommendedName>
        <fullName evidence="1">Putative DNA-binding domain-containing protein</fullName>
    </recommendedName>
</protein>
<dbReference type="Pfam" id="PF09836">
    <property type="entry name" value="DUF2063"/>
    <property type="match status" value="1"/>
</dbReference>
<evidence type="ECO:0000259" key="1">
    <source>
        <dbReference type="Pfam" id="PF09836"/>
    </source>
</evidence>
<evidence type="ECO:0000313" key="2">
    <source>
        <dbReference type="EMBL" id="PSV46253.1"/>
    </source>
</evidence>
<dbReference type="EMBL" id="PYOC01000005">
    <property type="protein sequence ID" value="PSV46253.1"/>
    <property type="molecule type" value="Genomic_DNA"/>
</dbReference>
<dbReference type="Gene3D" id="1.10.150.690">
    <property type="entry name" value="DUF2063"/>
    <property type="match status" value="1"/>
</dbReference>
<organism evidence="2 3">
    <name type="scientific">Photobacterium indicum</name>
    <dbReference type="NCBI Taxonomy" id="81447"/>
    <lineage>
        <taxon>Bacteria</taxon>
        <taxon>Pseudomonadati</taxon>
        <taxon>Pseudomonadota</taxon>
        <taxon>Gammaproteobacteria</taxon>
        <taxon>Vibrionales</taxon>
        <taxon>Vibrionaceae</taxon>
        <taxon>Photobacterium</taxon>
    </lineage>
</organism>
<gene>
    <name evidence="2" type="ORF">C9J47_15490</name>
</gene>
<dbReference type="InterPro" id="IPR044922">
    <property type="entry name" value="DUF2063_N_sf"/>
</dbReference>
<name>A0A2T3L795_9GAMM</name>
<accession>A0A2T3L795</accession>
<comment type="caution">
    <text evidence="2">The sequence shown here is derived from an EMBL/GenBank/DDBJ whole genome shotgun (WGS) entry which is preliminary data.</text>
</comment>
<dbReference type="AlphaFoldDB" id="A0A2T3L795"/>
<proteinExistence type="predicted"/>
<feature type="domain" description="Putative DNA-binding" evidence="1">
    <location>
        <begin position="12"/>
        <end position="90"/>
    </location>
</feature>